<geneLocation type="plasmid" evidence="1 2">
    <name>pSTA7437.03</name>
</geneLocation>
<proteinExistence type="predicted"/>
<sequence length="198" mass="22338">MDSSSECIELLAEIAIANSPELVTLDEQIALIDKRLEVAGKRIEHTSKKRWTNYLSTDPLRIAANILGGGDVQRNNIAIADLEVKSAELEAYRANLHRRKAEVSSQLREQVLGLVLEYEAAVRQYSLVESQLANHQVQQQIMEIDYRFGNGSTSSYLALIQEEEKLNNQLVHNQSTQLEIVSKIGQITGYKFKNKENL</sequence>
<evidence type="ECO:0008006" key="3">
    <source>
        <dbReference type="Google" id="ProtNLM"/>
    </source>
</evidence>
<evidence type="ECO:0000313" key="2">
    <source>
        <dbReference type="Proteomes" id="UP000010473"/>
    </source>
</evidence>
<gene>
    <name evidence="1" type="ordered locus">Sta7437_4929</name>
</gene>
<dbReference type="KEGG" id="scs:Sta7437_4929"/>
<dbReference type="AlphaFoldDB" id="K9Y1S1"/>
<evidence type="ECO:0000313" key="1">
    <source>
        <dbReference type="EMBL" id="AFZ38356.1"/>
    </source>
</evidence>
<protein>
    <recommendedName>
        <fullName evidence="3">Outer membrane efflux protein</fullName>
    </recommendedName>
</protein>
<keyword evidence="1" id="KW-0614">Plasmid</keyword>
<keyword evidence="2" id="KW-1185">Reference proteome</keyword>
<dbReference type="HOGENOM" id="CLU_105377_0_0_3"/>
<accession>K9Y1S1</accession>
<organism evidence="1 2">
    <name type="scientific">Stanieria cyanosphaera (strain ATCC 29371 / PCC 7437)</name>
    <dbReference type="NCBI Taxonomy" id="111780"/>
    <lineage>
        <taxon>Bacteria</taxon>
        <taxon>Bacillati</taxon>
        <taxon>Cyanobacteriota</taxon>
        <taxon>Cyanophyceae</taxon>
        <taxon>Pleurocapsales</taxon>
        <taxon>Dermocarpellaceae</taxon>
        <taxon>Stanieria</taxon>
    </lineage>
</organism>
<name>K9Y1S1_STAC7</name>
<dbReference type="EMBL" id="CP003656">
    <property type="protein sequence ID" value="AFZ38356.1"/>
    <property type="molecule type" value="Genomic_DNA"/>
</dbReference>
<reference evidence="2" key="1">
    <citation type="journal article" date="2013" name="Proc. Natl. Acad. Sci. U.S.A.">
        <title>Improving the coverage of the cyanobacterial phylum using diversity-driven genome sequencing.</title>
        <authorList>
            <person name="Shih P.M."/>
            <person name="Wu D."/>
            <person name="Latifi A."/>
            <person name="Axen S.D."/>
            <person name="Fewer D.P."/>
            <person name="Talla E."/>
            <person name="Calteau A."/>
            <person name="Cai F."/>
            <person name="Tandeau de Marsac N."/>
            <person name="Rippka R."/>
            <person name="Herdman M."/>
            <person name="Sivonen K."/>
            <person name="Coursin T."/>
            <person name="Laurent T."/>
            <person name="Goodwin L."/>
            <person name="Nolan M."/>
            <person name="Davenport K.W."/>
            <person name="Han C.S."/>
            <person name="Rubin E.M."/>
            <person name="Eisen J.A."/>
            <person name="Woyke T."/>
            <person name="Gugger M."/>
            <person name="Kerfeld C.A."/>
        </authorList>
    </citation>
    <scope>NUCLEOTIDE SEQUENCE [LARGE SCALE GENOMIC DNA]</scope>
    <source>
        <strain evidence="2">ATCC 29371 / PCC 7437</strain>
        <plasmid evidence="2">Plasmid pSTA7437.03</plasmid>
    </source>
</reference>
<dbReference type="Proteomes" id="UP000010473">
    <property type="component" value="Plasmid pSTA7437.03"/>
</dbReference>